<evidence type="ECO:0000256" key="4">
    <source>
        <dbReference type="ARBA" id="ARBA00029440"/>
    </source>
</evidence>
<evidence type="ECO:0000256" key="1">
    <source>
        <dbReference type="ARBA" id="ARBA00009667"/>
    </source>
</evidence>
<evidence type="ECO:0000313" key="7">
    <source>
        <dbReference type="Proteomes" id="UP000027466"/>
    </source>
</evidence>
<protein>
    <submittedName>
        <fullName evidence="6">Phosphoribosylformimino-5-aminoimidazole carboxamide ribotide isomerase</fullName>
    </submittedName>
</protein>
<dbReference type="Proteomes" id="UP000027466">
    <property type="component" value="Unassembled WGS sequence"/>
</dbReference>
<dbReference type="GO" id="GO:0016853">
    <property type="term" value="F:isomerase activity"/>
    <property type="evidence" value="ECO:0007669"/>
    <property type="project" value="UniProtKB-KW"/>
</dbReference>
<dbReference type="InterPro" id="IPR006062">
    <property type="entry name" value="His_biosynth"/>
</dbReference>
<keyword evidence="6" id="KW-0413">Isomerase</keyword>
<dbReference type="CDD" id="cd04723">
    <property type="entry name" value="HisA_HisF"/>
    <property type="match status" value="1"/>
</dbReference>
<dbReference type="GO" id="GO:0000105">
    <property type="term" value="P:L-histidine biosynthetic process"/>
    <property type="evidence" value="ECO:0007669"/>
    <property type="project" value="UniProtKB-KW"/>
</dbReference>
<sequence length="237" mass="24936">MQIIPVVDVLDGIAVHAVRGERSRYQPLESQLCSGSDPVTVAQALLDYCAASVLYVADLDAIMRGAPQLATLTRLARELPGIDLWLDAGFSDAAAARAVIAQLHGTGATVTPVFGSESLRADTARDIPGNSILSLDQRHDVPLGDAAFWTDASHWPSRLIVMSLDRVGSFSGPDLAAIAAIRQRAGNARMIVGAGGVRHADDLHAANAAGADAWLIASALHDRRIPAATRASNPLQR</sequence>
<keyword evidence="7" id="KW-1185">Reference proteome</keyword>
<keyword evidence="2 5" id="KW-0028">Amino-acid biosynthesis</keyword>
<name>A0A069PP28_9BURK</name>
<comment type="caution">
    <text evidence="6">The sequence shown here is derived from an EMBL/GenBank/DDBJ whole genome shotgun (WGS) entry which is preliminary data.</text>
</comment>
<evidence type="ECO:0000313" key="6">
    <source>
        <dbReference type="EMBL" id="KDR42458.1"/>
    </source>
</evidence>
<dbReference type="RefSeq" id="WP_035937794.1">
    <property type="nucleotide sequence ID" value="NZ_CADFFX010000022.1"/>
</dbReference>
<dbReference type="SUPFAM" id="SSF51366">
    <property type="entry name" value="Ribulose-phoshate binding barrel"/>
    <property type="match status" value="1"/>
</dbReference>
<accession>A0A069PP28</accession>
<dbReference type="InterPro" id="IPR011060">
    <property type="entry name" value="RibuloseP-bd_barrel"/>
</dbReference>
<proteinExistence type="inferred from homology"/>
<dbReference type="AlphaFoldDB" id="A0A069PP28"/>
<evidence type="ECO:0000256" key="3">
    <source>
        <dbReference type="ARBA" id="ARBA00023102"/>
    </source>
</evidence>
<comment type="pathway">
    <text evidence="4">Amino-acid biosynthesis.</text>
</comment>
<dbReference type="Pfam" id="PF00977">
    <property type="entry name" value="His_biosynth"/>
    <property type="match status" value="1"/>
</dbReference>
<dbReference type="Gene3D" id="3.20.20.70">
    <property type="entry name" value="Aldolase class I"/>
    <property type="match status" value="1"/>
</dbReference>
<evidence type="ECO:0000256" key="2">
    <source>
        <dbReference type="ARBA" id="ARBA00022605"/>
    </source>
</evidence>
<keyword evidence="3 5" id="KW-0368">Histidine biosynthesis</keyword>
<dbReference type="InterPro" id="IPR013785">
    <property type="entry name" value="Aldolase_TIM"/>
</dbReference>
<dbReference type="EMBL" id="JFHC01000016">
    <property type="protein sequence ID" value="KDR42458.1"/>
    <property type="molecule type" value="Genomic_DNA"/>
</dbReference>
<reference evidence="6 7" key="1">
    <citation type="submission" date="2014-03" db="EMBL/GenBank/DDBJ databases">
        <title>Draft Genome Sequences of Four Burkholderia Strains.</title>
        <authorList>
            <person name="Liu X.Y."/>
            <person name="Li C.X."/>
            <person name="Xu J.H."/>
        </authorList>
    </citation>
    <scope>NUCLEOTIDE SEQUENCE [LARGE SCALE GENOMIC DNA]</scope>
    <source>
        <strain evidence="6 7">DSM 50014</strain>
    </source>
</reference>
<evidence type="ECO:0000256" key="5">
    <source>
        <dbReference type="RuleBase" id="RU003657"/>
    </source>
</evidence>
<organism evidence="6 7">
    <name type="scientific">Caballeronia glathei</name>
    <dbReference type="NCBI Taxonomy" id="60547"/>
    <lineage>
        <taxon>Bacteria</taxon>
        <taxon>Pseudomonadati</taxon>
        <taxon>Pseudomonadota</taxon>
        <taxon>Betaproteobacteria</taxon>
        <taxon>Burkholderiales</taxon>
        <taxon>Burkholderiaceae</taxon>
        <taxon>Caballeronia</taxon>
    </lineage>
</organism>
<dbReference type="STRING" id="60547.GCA_000751215_05476"/>
<gene>
    <name evidence="6" type="ORF">BG61_08930</name>
</gene>
<comment type="similarity">
    <text evidence="1 5">Belongs to the HisA/HisF family.</text>
</comment>